<keyword evidence="1" id="KW-0560">Oxidoreductase</keyword>
<protein>
    <submittedName>
        <fullName evidence="2">Questin oxidase family protein</fullName>
    </submittedName>
</protein>
<comment type="caution">
    <text evidence="2">The sequence shown here is derived from an EMBL/GenBank/DDBJ whole genome shotgun (WGS) entry which is preliminary data.</text>
</comment>
<sequence>MTEYTETWKNMTSDFDFDSVLDFLQSFGPDLKNGLSNHAPMATEALFTMGRTDAIFPWLERYEKELKPKEVPTREIGEESWPSFLGASGSFPEWEIFFKNEIRTKGWQKCVSYWIPKLSPGICADATHGVIRTGHSIRNLIRKETSLRLGEFSSGLAVWASNYLELPTSFESLLGLSARDALQKVSFVPPEKKVFSGTIVSSLEGLKDVDSFAPVIGYWDAYGEEEKSVSELTEAFSRVLKNNVEDTLSAIVFVHSVTSISALRSILPFLTPFERKSVLRYSWQTSVALYSAFGKNIEQDIYEPIAESREEAIEKAIQHGDEHAIKFTEVCLKENELAPSSSYFAALQAARTYLEPLS</sequence>
<evidence type="ECO:0000256" key="1">
    <source>
        <dbReference type="ARBA" id="ARBA00023002"/>
    </source>
</evidence>
<dbReference type="InterPro" id="IPR025337">
    <property type="entry name" value="Questin_oxidase-like"/>
</dbReference>
<keyword evidence="3" id="KW-1185">Reference proteome</keyword>
<dbReference type="Proteomes" id="UP001580391">
    <property type="component" value="Unassembled WGS sequence"/>
</dbReference>
<organism evidence="2 3">
    <name type="scientific">Leptospira wolffii</name>
    <dbReference type="NCBI Taxonomy" id="409998"/>
    <lineage>
        <taxon>Bacteria</taxon>
        <taxon>Pseudomonadati</taxon>
        <taxon>Spirochaetota</taxon>
        <taxon>Spirochaetia</taxon>
        <taxon>Leptospirales</taxon>
        <taxon>Leptospiraceae</taxon>
        <taxon>Leptospira</taxon>
    </lineage>
</organism>
<evidence type="ECO:0000313" key="3">
    <source>
        <dbReference type="Proteomes" id="UP001580391"/>
    </source>
</evidence>
<reference evidence="2 3" key="1">
    <citation type="submission" date="2024-09" db="EMBL/GenBank/DDBJ databases">
        <title>Taxonomic and Genotyping Characterization of Leptospira Strains isolated from Multiple Sources in Colombia highlights the importance of intermediate species.</title>
        <authorList>
            <person name="Torres Higuera L."/>
            <person name="Rojas Tapias D."/>
            <person name="Jimenez Velasquez S."/>
            <person name="Renjifo Ibanez C."/>
        </authorList>
    </citation>
    <scope>NUCLEOTIDE SEQUENCE [LARGE SCALE GENOMIC DNA]</scope>
    <source>
        <strain evidence="2 3">Lep080</strain>
    </source>
</reference>
<dbReference type="EMBL" id="JBHILJ010000001">
    <property type="protein sequence ID" value="MFB5735568.1"/>
    <property type="molecule type" value="Genomic_DNA"/>
</dbReference>
<dbReference type="PANTHER" id="PTHR35870">
    <property type="entry name" value="PROTEIN, PUTATIVE (AFU_ORTHOLOGUE AFUA_5G03330)-RELATED"/>
    <property type="match status" value="1"/>
</dbReference>
<accession>A0ABV5BJT1</accession>
<proteinExistence type="predicted"/>
<name>A0ABV5BJT1_9LEPT</name>
<dbReference type="PANTHER" id="PTHR35870:SF1">
    <property type="entry name" value="PROTEIN, PUTATIVE (AFU_ORTHOLOGUE AFUA_5G03330)-RELATED"/>
    <property type="match status" value="1"/>
</dbReference>
<gene>
    <name evidence="2" type="ORF">ACE5IX_03565</name>
</gene>
<dbReference type="RefSeq" id="WP_246839129.1">
    <property type="nucleotide sequence ID" value="NZ_JBHILI010000001.1"/>
</dbReference>
<dbReference type="Pfam" id="PF14027">
    <property type="entry name" value="Questin_oxidase"/>
    <property type="match status" value="1"/>
</dbReference>
<evidence type="ECO:0000313" key="2">
    <source>
        <dbReference type="EMBL" id="MFB5735568.1"/>
    </source>
</evidence>